<dbReference type="Proteomes" id="UP000007721">
    <property type="component" value="Chromosome"/>
</dbReference>
<evidence type="ECO:0000313" key="3">
    <source>
        <dbReference type="Proteomes" id="UP000007721"/>
    </source>
</evidence>
<dbReference type="STRING" id="316067.Geob_2496"/>
<proteinExistence type="predicted"/>
<dbReference type="RefSeq" id="WP_012647578.1">
    <property type="nucleotide sequence ID" value="NC_011979.1"/>
</dbReference>
<name>B9M069_GEODF</name>
<reference evidence="2 3" key="1">
    <citation type="submission" date="2009-01" db="EMBL/GenBank/DDBJ databases">
        <title>Complete sequence of Geobacter sp. FRC-32.</title>
        <authorList>
            <consortium name="US DOE Joint Genome Institute"/>
            <person name="Lucas S."/>
            <person name="Copeland A."/>
            <person name="Lapidus A."/>
            <person name="Glavina del Rio T."/>
            <person name="Dalin E."/>
            <person name="Tice H."/>
            <person name="Bruce D."/>
            <person name="Goodwin L."/>
            <person name="Pitluck S."/>
            <person name="Saunders E."/>
            <person name="Brettin T."/>
            <person name="Detter J.C."/>
            <person name="Han C."/>
            <person name="Larimer F."/>
            <person name="Land M."/>
            <person name="Hauser L."/>
            <person name="Kyrpides N."/>
            <person name="Ovchinnikova G."/>
            <person name="Kostka J."/>
            <person name="Richardson P."/>
        </authorList>
    </citation>
    <scope>NUCLEOTIDE SEQUENCE [LARGE SCALE GENOMIC DNA]</scope>
    <source>
        <strain evidence="3">DSM 22248 / JCM 15807 / FRC-32</strain>
    </source>
</reference>
<sequence length="352" mass="38515">MREVILIVTLLMLLSCGGTEAADFLENPSHHAHGGNGTRLLFNPAFGEDIYHTHSAGKWMVNYKDLHTNQKGLGAGSSSVAVEQVIPMNSPYGYMMTPTEMSMDMHMLMIMYGVNDRFTLMGMGTYQDNRMDMLMDMGMGMGQKVMSMRTSGIGDTELRGIYNVGGGIAASLGLTIPTGDIDQEFQTMGMKFRAPYDMQLGSGSFDLKPVLAYSALTDDGLWNWGGQVSYTWHTNENNNGYRLGDTFKATSWVQRALGPVAGWTRLAFNHTGPIKGRDGEIEKLLDTTMGAPTPDAVADNYGGRRLDGFVGVSYNQGPFSVGVEGGLPLYQYVNGLQLKNDWYINAGIQLTL</sequence>
<accession>B9M069</accession>
<dbReference type="AlphaFoldDB" id="B9M069"/>
<dbReference type="KEGG" id="geo:Geob_2496"/>
<dbReference type="EMBL" id="CP001390">
    <property type="protein sequence ID" value="ACM20849.1"/>
    <property type="molecule type" value="Genomic_DNA"/>
</dbReference>
<keyword evidence="1" id="KW-0732">Signal</keyword>
<evidence type="ECO:0008006" key="4">
    <source>
        <dbReference type="Google" id="ProtNLM"/>
    </source>
</evidence>
<dbReference type="eggNOG" id="COG4313">
    <property type="taxonomic scope" value="Bacteria"/>
</dbReference>
<evidence type="ECO:0000313" key="2">
    <source>
        <dbReference type="EMBL" id="ACM20849.1"/>
    </source>
</evidence>
<gene>
    <name evidence="2" type="ordered locus">Geob_2496</name>
</gene>
<keyword evidence="3" id="KW-1185">Reference proteome</keyword>
<dbReference type="PROSITE" id="PS51257">
    <property type="entry name" value="PROKAR_LIPOPROTEIN"/>
    <property type="match status" value="1"/>
</dbReference>
<feature type="chain" id="PRO_5002888814" description="Transporter" evidence="1">
    <location>
        <begin position="22"/>
        <end position="352"/>
    </location>
</feature>
<evidence type="ECO:0000256" key="1">
    <source>
        <dbReference type="SAM" id="SignalP"/>
    </source>
</evidence>
<dbReference type="HOGENOM" id="CLU_049139_0_0_7"/>
<feature type="signal peptide" evidence="1">
    <location>
        <begin position="1"/>
        <end position="21"/>
    </location>
</feature>
<dbReference type="OrthoDB" id="5450709at2"/>
<protein>
    <recommendedName>
        <fullName evidence="4">Transporter</fullName>
    </recommendedName>
</protein>
<organism evidence="2 3">
    <name type="scientific">Geotalea daltonii (strain DSM 22248 / JCM 15807 / FRC-32)</name>
    <name type="common">Geobacter daltonii</name>
    <dbReference type="NCBI Taxonomy" id="316067"/>
    <lineage>
        <taxon>Bacteria</taxon>
        <taxon>Pseudomonadati</taxon>
        <taxon>Thermodesulfobacteriota</taxon>
        <taxon>Desulfuromonadia</taxon>
        <taxon>Geobacterales</taxon>
        <taxon>Geobacteraceae</taxon>
        <taxon>Geotalea</taxon>
    </lineage>
</organism>